<organism evidence="1 2">
    <name type="scientific">Hygrophoropsis aurantiaca</name>
    <dbReference type="NCBI Taxonomy" id="72124"/>
    <lineage>
        <taxon>Eukaryota</taxon>
        <taxon>Fungi</taxon>
        <taxon>Dikarya</taxon>
        <taxon>Basidiomycota</taxon>
        <taxon>Agaricomycotina</taxon>
        <taxon>Agaricomycetes</taxon>
        <taxon>Agaricomycetidae</taxon>
        <taxon>Boletales</taxon>
        <taxon>Coniophorineae</taxon>
        <taxon>Hygrophoropsidaceae</taxon>
        <taxon>Hygrophoropsis</taxon>
    </lineage>
</organism>
<sequence>MQPAVLSRTSSATSISSDDAGRRTRKRFTSVQLMMLEQVYHHSSHPTREEREALANTAGMEMKSVTIWFQNKRQTERKVILHNATSVSNTNSHPRMPSSPFTSVNSSSSLKSAPPNTSSAASSRPSHGRTHSSSSVLQTPHRKITPPRPRPSLDRVATRSESRRPPPRTPTKPRNPHASLWDNMPSSPLGPPPSPPAREYLDFVGSGRTLEWACAAARIAGKEGRSNIASASSRADVGDETEEEDEIVTPSSSIGPSHTAWRGEKLFAAHTQKYKQKIFPTHTAIGTAKNAVQDDDMMRAALALCGLGRRSA</sequence>
<name>A0ACB8AE64_9AGAM</name>
<accession>A0ACB8AE64</accession>
<keyword evidence="1" id="KW-0238">DNA-binding</keyword>
<protein>
    <submittedName>
        <fullName evidence="1">Homeobox-domain-containing protein</fullName>
    </submittedName>
</protein>
<proteinExistence type="predicted"/>
<evidence type="ECO:0000313" key="2">
    <source>
        <dbReference type="Proteomes" id="UP000790377"/>
    </source>
</evidence>
<reference evidence="1" key="1">
    <citation type="journal article" date="2021" name="New Phytol.">
        <title>Evolutionary innovations through gain and loss of genes in the ectomycorrhizal Boletales.</title>
        <authorList>
            <person name="Wu G."/>
            <person name="Miyauchi S."/>
            <person name="Morin E."/>
            <person name="Kuo A."/>
            <person name="Drula E."/>
            <person name="Varga T."/>
            <person name="Kohler A."/>
            <person name="Feng B."/>
            <person name="Cao Y."/>
            <person name="Lipzen A."/>
            <person name="Daum C."/>
            <person name="Hundley H."/>
            <person name="Pangilinan J."/>
            <person name="Johnson J."/>
            <person name="Barry K."/>
            <person name="LaButti K."/>
            <person name="Ng V."/>
            <person name="Ahrendt S."/>
            <person name="Min B."/>
            <person name="Choi I.G."/>
            <person name="Park H."/>
            <person name="Plett J.M."/>
            <person name="Magnuson J."/>
            <person name="Spatafora J.W."/>
            <person name="Nagy L.G."/>
            <person name="Henrissat B."/>
            <person name="Grigoriev I.V."/>
            <person name="Yang Z.L."/>
            <person name="Xu J."/>
            <person name="Martin F.M."/>
        </authorList>
    </citation>
    <scope>NUCLEOTIDE SEQUENCE</scope>
    <source>
        <strain evidence="1">ATCC 28755</strain>
    </source>
</reference>
<keyword evidence="2" id="KW-1185">Reference proteome</keyword>
<comment type="caution">
    <text evidence="1">The sequence shown here is derived from an EMBL/GenBank/DDBJ whole genome shotgun (WGS) entry which is preliminary data.</text>
</comment>
<evidence type="ECO:0000313" key="1">
    <source>
        <dbReference type="EMBL" id="KAH7911630.1"/>
    </source>
</evidence>
<keyword evidence="1" id="KW-0371">Homeobox</keyword>
<dbReference type="Proteomes" id="UP000790377">
    <property type="component" value="Unassembled WGS sequence"/>
</dbReference>
<dbReference type="EMBL" id="MU267672">
    <property type="protein sequence ID" value="KAH7911630.1"/>
    <property type="molecule type" value="Genomic_DNA"/>
</dbReference>
<gene>
    <name evidence="1" type="ORF">BJ138DRAFT_1150202</name>
</gene>